<organism evidence="6 7">
    <name type="scientific">Chelatococcus reniformis</name>
    <dbReference type="NCBI Taxonomy" id="1494448"/>
    <lineage>
        <taxon>Bacteria</taxon>
        <taxon>Pseudomonadati</taxon>
        <taxon>Pseudomonadota</taxon>
        <taxon>Alphaproteobacteria</taxon>
        <taxon>Hyphomicrobiales</taxon>
        <taxon>Chelatococcaceae</taxon>
        <taxon>Chelatococcus</taxon>
    </lineage>
</organism>
<feature type="domain" description="DNA replication/recombination mediator RecO N-terminal" evidence="5">
    <location>
        <begin position="1"/>
        <end position="52"/>
    </location>
</feature>
<evidence type="ECO:0000259" key="5">
    <source>
        <dbReference type="Pfam" id="PF11967"/>
    </source>
</evidence>
<keyword evidence="1" id="KW-0227">DNA damage</keyword>
<protein>
    <submittedName>
        <fullName evidence="6">DNA repair protein RecO</fullName>
    </submittedName>
</protein>
<keyword evidence="2" id="KW-0233">DNA recombination</keyword>
<evidence type="ECO:0000256" key="2">
    <source>
        <dbReference type="ARBA" id="ARBA00023172"/>
    </source>
</evidence>
<comment type="caution">
    <text evidence="6">The sequence shown here is derived from an EMBL/GenBank/DDBJ whole genome shotgun (WGS) entry which is preliminary data.</text>
</comment>
<sequence length="243" mass="25753">MILEAMTRAHGRHLGLVRGGRSSRHQPLLQPGNSVALNWRARLDEHLGSFQVEGLTLRAARYMPSALALNVLGSVAALARMLPERDPHPAVFEQLVLLAEHMDDADLAPALMVRLELSMLAELGFGLDLERCVATGVTDDLVYVSPRSGRAVSAGAGAPYHRKLLALPPFLRAGFTSGAPDAAQVLAGFAITGHFLLRHVYEPRGVAPPDGRARVVEIVRSRAAGPPTSPTAGGPPPNGQQAG</sequence>
<dbReference type="GO" id="GO:0006310">
    <property type="term" value="P:DNA recombination"/>
    <property type="evidence" value="ECO:0007669"/>
    <property type="project" value="UniProtKB-KW"/>
</dbReference>
<dbReference type="InterPro" id="IPR022572">
    <property type="entry name" value="DNA_rep/recomb_RecO_N"/>
</dbReference>
<keyword evidence="3" id="KW-0234">DNA repair</keyword>
<keyword evidence="7" id="KW-1185">Reference proteome</keyword>
<dbReference type="InterPro" id="IPR042242">
    <property type="entry name" value="RecO_C"/>
</dbReference>
<dbReference type="GO" id="GO:0006302">
    <property type="term" value="P:double-strand break repair"/>
    <property type="evidence" value="ECO:0007669"/>
    <property type="project" value="TreeGrafter"/>
</dbReference>
<dbReference type="Gene3D" id="1.20.1440.120">
    <property type="entry name" value="Recombination protein O, C-terminal domain"/>
    <property type="match status" value="1"/>
</dbReference>
<feature type="compositionally biased region" description="Pro residues" evidence="4">
    <location>
        <begin position="227"/>
        <end position="243"/>
    </location>
</feature>
<dbReference type="InterPro" id="IPR037278">
    <property type="entry name" value="ARFGAP/RecO"/>
</dbReference>
<dbReference type="PANTHER" id="PTHR33991:SF1">
    <property type="entry name" value="DNA REPAIR PROTEIN RECO"/>
    <property type="match status" value="1"/>
</dbReference>
<dbReference type="PANTHER" id="PTHR33991">
    <property type="entry name" value="DNA REPAIR PROTEIN RECO"/>
    <property type="match status" value="1"/>
</dbReference>
<dbReference type="SUPFAM" id="SSF57863">
    <property type="entry name" value="ArfGap/RecO-like zinc finger"/>
    <property type="match status" value="1"/>
</dbReference>
<reference evidence="6" key="1">
    <citation type="journal article" date="2014" name="Int. J. Syst. Evol. Microbiol.">
        <title>Complete genome sequence of Corynebacterium casei LMG S-19264T (=DSM 44701T), isolated from a smear-ripened cheese.</title>
        <authorList>
            <consortium name="US DOE Joint Genome Institute (JGI-PGF)"/>
            <person name="Walter F."/>
            <person name="Albersmeier A."/>
            <person name="Kalinowski J."/>
            <person name="Ruckert C."/>
        </authorList>
    </citation>
    <scope>NUCLEOTIDE SEQUENCE</scope>
    <source>
        <strain evidence="6">CGMCC 1.12919</strain>
    </source>
</reference>
<dbReference type="InterPro" id="IPR003717">
    <property type="entry name" value="RecO"/>
</dbReference>
<reference evidence="6" key="2">
    <citation type="submission" date="2020-09" db="EMBL/GenBank/DDBJ databases">
        <authorList>
            <person name="Sun Q."/>
            <person name="Zhou Y."/>
        </authorList>
    </citation>
    <scope>NUCLEOTIDE SEQUENCE</scope>
    <source>
        <strain evidence="6">CGMCC 1.12919</strain>
    </source>
</reference>
<dbReference type="Pfam" id="PF02565">
    <property type="entry name" value="RecO_C"/>
    <property type="match status" value="1"/>
</dbReference>
<evidence type="ECO:0000256" key="1">
    <source>
        <dbReference type="ARBA" id="ARBA00022763"/>
    </source>
</evidence>
<dbReference type="EMBL" id="BMGG01000006">
    <property type="protein sequence ID" value="GGC74155.1"/>
    <property type="molecule type" value="Genomic_DNA"/>
</dbReference>
<dbReference type="AlphaFoldDB" id="A0A916XID1"/>
<dbReference type="NCBIfam" id="TIGR00613">
    <property type="entry name" value="reco"/>
    <property type="match status" value="1"/>
</dbReference>
<dbReference type="GO" id="GO:0043590">
    <property type="term" value="C:bacterial nucleoid"/>
    <property type="evidence" value="ECO:0007669"/>
    <property type="project" value="TreeGrafter"/>
</dbReference>
<name>A0A916XID1_9HYPH</name>
<accession>A0A916XID1</accession>
<evidence type="ECO:0000256" key="3">
    <source>
        <dbReference type="ARBA" id="ARBA00023204"/>
    </source>
</evidence>
<dbReference type="Proteomes" id="UP000637002">
    <property type="component" value="Unassembled WGS sequence"/>
</dbReference>
<evidence type="ECO:0000256" key="4">
    <source>
        <dbReference type="SAM" id="MobiDB-lite"/>
    </source>
</evidence>
<feature type="region of interest" description="Disordered" evidence="4">
    <location>
        <begin position="219"/>
        <end position="243"/>
    </location>
</feature>
<evidence type="ECO:0000313" key="6">
    <source>
        <dbReference type="EMBL" id="GGC74155.1"/>
    </source>
</evidence>
<gene>
    <name evidence="6" type="primary">recO</name>
    <name evidence="6" type="ORF">GCM10010994_35680</name>
</gene>
<evidence type="ECO:0000313" key="7">
    <source>
        <dbReference type="Proteomes" id="UP000637002"/>
    </source>
</evidence>
<proteinExistence type="predicted"/>
<dbReference type="Pfam" id="PF11967">
    <property type="entry name" value="RecO_N"/>
    <property type="match status" value="1"/>
</dbReference>